<evidence type="ECO:0000259" key="10">
    <source>
        <dbReference type="Pfam" id="PF18307"/>
    </source>
</evidence>
<comment type="caution">
    <text evidence="11">The sequence shown here is derived from an EMBL/GenBank/DDBJ whole genome shotgun (WGS) entry which is preliminary data.</text>
</comment>
<dbReference type="GO" id="GO:0006289">
    <property type="term" value="P:nucleotide-excision repair"/>
    <property type="evidence" value="ECO:0007669"/>
    <property type="project" value="InterPro"/>
</dbReference>
<dbReference type="Proteomes" id="UP000193218">
    <property type="component" value="Unassembled WGS sequence"/>
</dbReference>
<dbReference type="EMBL" id="NBSH01000006">
    <property type="protein sequence ID" value="ORX37154.1"/>
    <property type="molecule type" value="Genomic_DNA"/>
</dbReference>
<name>A0A1Y1UI47_9TREE</name>
<feature type="domain" description="Transcription factor Tfb2 C-terminal" evidence="10">
    <location>
        <begin position="418"/>
        <end position="483"/>
    </location>
</feature>
<keyword evidence="4 9" id="KW-0227">DNA damage</keyword>
<comment type="function">
    <text evidence="1">Component of the general transcription and DNA repair factor IIH (TFIIH) core complex, which is involved in general and transcription-coupled nucleotide excision repair (NER) of damaged DNA and, when complexed to TFIIK, in RNA transcription by RNA polymerase II. In NER, TFIIH acts by opening DNA around the lesion to allow the excision of the damaged oligonucleotide and its replacement by a new DNA fragment. In transcription, TFIIH has an essential role in transcription initiation. When the pre-initiation complex (PIC) has been established, TFIIH is required for promoter opening and promoter escape. Phosphorylation of the C-terminal tail (CTD) of the largest subunit of RNA polymerase II by the kinase module TFIIK controls the initiation of transcription.</text>
</comment>
<dbReference type="GO" id="GO:0001671">
    <property type="term" value="F:ATPase activator activity"/>
    <property type="evidence" value="ECO:0007669"/>
    <property type="project" value="InterPro"/>
</dbReference>
<dbReference type="GO" id="GO:0005675">
    <property type="term" value="C:transcription factor TFIIH holo complex"/>
    <property type="evidence" value="ECO:0007669"/>
    <property type="project" value="TreeGrafter"/>
</dbReference>
<dbReference type="GO" id="GO:0003690">
    <property type="term" value="F:double-stranded DNA binding"/>
    <property type="evidence" value="ECO:0007669"/>
    <property type="project" value="TreeGrafter"/>
</dbReference>
<gene>
    <name evidence="11" type="ORF">BD324DRAFT_590365</name>
</gene>
<dbReference type="PANTHER" id="PTHR13152:SF0">
    <property type="entry name" value="GENERAL TRANSCRIPTION FACTOR IIH SUBUNIT 4"/>
    <property type="match status" value="1"/>
</dbReference>
<dbReference type="STRING" id="4999.A0A1Y1UI47"/>
<keyword evidence="12" id="KW-1185">Reference proteome</keyword>
<comment type="function">
    <text evidence="9">Component of the general transcription and DNA repair factor IIH (TFIIH) core complex which is involved in general and transcription-coupled nucleotide excision repair (NER) of damaged DNA.</text>
</comment>
<dbReference type="GeneID" id="33555596"/>
<dbReference type="InterPro" id="IPR040662">
    <property type="entry name" value="Tfb2_C"/>
</dbReference>
<dbReference type="Gene3D" id="3.30.70.2610">
    <property type="match status" value="1"/>
</dbReference>
<dbReference type="InterPro" id="IPR004598">
    <property type="entry name" value="TFIIH_p52/Tfb2"/>
</dbReference>
<protein>
    <recommendedName>
        <fullName evidence="9">RNA polymerase II transcription factor B subunit 2</fullName>
    </recommendedName>
</protein>
<dbReference type="GO" id="GO:0000439">
    <property type="term" value="C:transcription factor TFIIH core complex"/>
    <property type="evidence" value="ECO:0007669"/>
    <property type="project" value="InterPro"/>
</dbReference>
<evidence type="ECO:0000256" key="2">
    <source>
        <dbReference type="ARBA" id="ARBA00004123"/>
    </source>
</evidence>
<dbReference type="OrthoDB" id="364513at2759"/>
<proteinExistence type="inferred from homology"/>
<evidence type="ECO:0000256" key="5">
    <source>
        <dbReference type="ARBA" id="ARBA00023015"/>
    </source>
</evidence>
<dbReference type="NCBIfam" id="TIGR00625">
    <property type="entry name" value="tfb2"/>
    <property type="match status" value="1"/>
</dbReference>
<evidence type="ECO:0000256" key="9">
    <source>
        <dbReference type="RuleBase" id="RU364024"/>
    </source>
</evidence>
<dbReference type="InParanoid" id="A0A1Y1UI47"/>
<keyword evidence="7 9" id="KW-0234">DNA repair</keyword>
<keyword evidence="5 9" id="KW-0805">Transcription regulation</keyword>
<evidence type="ECO:0000256" key="4">
    <source>
        <dbReference type="ARBA" id="ARBA00022763"/>
    </source>
</evidence>
<dbReference type="Pfam" id="PF03849">
    <property type="entry name" value="Tfb2"/>
    <property type="match status" value="1"/>
</dbReference>
<evidence type="ECO:0000313" key="12">
    <source>
        <dbReference type="Proteomes" id="UP000193218"/>
    </source>
</evidence>
<dbReference type="Pfam" id="PF18307">
    <property type="entry name" value="Tfb2_C"/>
    <property type="match status" value="1"/>
</dbReference>
<dbReference type="PANTHER" id="PTHR13152">
    <property type="entry name" value="TFIIH, POLYPEPTIDE 4"/>
    <property type="match status" value="1"/>
</dbReference>
<evidence type="ECO:0000256" key="6">
    <source>
        <dbReference type="ARBA" id="ARBA00023163"/>
    </source>
</evidence>
<organism evidence="11 12">
    <name type="scientific">Kockovaella imperatae</name>
    <dbReference type="NCBI Taxonomy" id="4999"/>
    <lineage>
        <taxon>Eukaryota</taxon>
        <taxon>Fungi</taxon>
        <taxon>Dikarya</taxon>
        <taxon>Basidiomycota</taxon>
        <taxon>Agaricomycotina</taxon>
        <taxon>Tremellomycetes</taxon>
        <taxon>Tremellales</taxon>
        <taxon>Cuniculitremaceae</taxon>
        <taxon>Kockovaella</taxon>
    </lineage>
</organism>
<sequence>MVQPSFSHPRKPNAEEVISPTAPLDAFLDNQHQSFFEELYKSEAVCLCILRFLPPICRHVVLHTLWSYNPLRTVDLKALCQIDVSAPLNLAEDIVRSAIDRKIFHPIQHKKGKMEWPMNDTFKKGLRNALTGLGKSNSFGVPYVGEDGIDAPDPEELIQYGEDTWESILKYMVSSGLSSSIATVKPKPQVLRLLHASGLMADNNDMSGRRPNLDRLTITSKGFQFLLEDRQTQLWQILMCYLALKEADSERSAETLSVFFSLGCMQLGDSYSASGSFPLAHSALDDLESYGFIYRRPVVNGVPSDQFFPTHLATSLCSGNTITSASQSADEKRFLVLETNYKIYAYTSNELEIAILNLFVDIRIRYRNLVVGKLDRKNVKSAMEKGISAYQIISYLASHAHPQMYNSPPPLLHPTIVDQLHLWDKERNRLKHEDAVMFEFHSKELFDDTEAEARRYDGVLVSVPNSKLLFIDPSIKDGIRDFVMGQQKQLRGA</sequence>
<reference evidence="11 12" key="1">
    <citation type="submission" date="2017-03" db="EMBL/GenBank/DDBJ databases">
        <title>Widespread Adenine N6-methylation of Active Genes in Fungi.</title>
        <authorList>
            <consortium name="DOE Joint Genome Institute"/>
            <person name="Mondo S.J."/>
            <person name="Dannebaum R.O."/>
            <person name="Kuo R.C."/>
            <person name="Louie K.B."/>
            <person name="Bewick A.J."/>
            <person name="Labutti K."/>
            <person name="Haridas S."/>
            <person name="Kuo A."/>
            <person name="Salamov A."/>
            <person name="Ahrendt S.R."/>
            <person name="Lau R."/>
            <person name="Bowen B.P."/>
            <person name="Lipzen A."/>
            <person name="Sullivan W."/>
            <person name="Andreopoulos W.B."/>
            <person name="Clum A."/>
            <person name="Lindquist E."/>
            <person name="Daum C."/>
            <person name="Northen T.R."/>
            <person name="Ramamoorthy G."/>
            <person name="Schmitz R.J."/>
            <person name="Gryganskyi A."/>
            <person name="Culley D."/>
            <person name="Magnuson J."/>
            <person name="James T.Y."/>
            <person name="O'Malley M.A."/>
            <person name="Stajich J.E."/>
            <person name="Spatafora J.W."/>
            <person name="Visel A."/>
            <person name="Grigoriev I.V."/>
        </authorList>
    </citation>
    <scope>NUCLEOTIDE SEQUENCE [LARGE SCALE GENOMIC DNA]</scope>
    <source>
        <strain evidence="11 12">NRRL Y-17943</strain>
    </source>
</reference>
<dbReference type="AlphaFoldDB" id="A0A1Y1UI47"/>
<evidence type="ECO:0000256" key="1">
    <source>
        <dbReference type="ARBA" id="ARBA00002817"/>
    </source>
</evidence>
<comment type="subcellular location">
    <subcellularLocation>
        <location evidence="2 9">Nucleus</location>
    </subcellularLocation>
</comment>
<accession>A0A1Y1UI47</accession>
<evidence type="ECO:0000256" key="7">
    <source>
        <dbReference type="ARBA" id="ARBA00023204"/>
    </source>
</evidence>
<comment type="similarity">
    <text evidence="3 9">Belongs to the TFB2 family.</text>
</comment>
<keyword evidence="6 9" id="KW-0804">Transcription</keyword>
<evidence type="ECO:0000256" key="8">
    <source>
        <dbReference type="ARBA" id="ARBA00023242"/>
    </source>
</evidence>
<evidence type="ECO:0000256" key="3">
    <source>
        <dbReference type="ARBA" id="ARBA00007132"/>
    </source>
</evidence>
<evidence type="ECO:0000313" key="11">
    <source>
        <dbReference type="EMBL" id="ORX37154.1"/>
    </source>
</evidence>
<dbReference type="RefSeq" id="XP_021871192.1">
    <property type="nucleotide sequence ID" value="XM_022013788.1"/>
</dbReference>
<keyword evidence="8 9" id="KW-0539">Nucleus</keyword>
<dbReference type="FunCoup" id="A0A1Y1UI47">
    <property type="interactions" value="222"/>
</dbReference>